<dbReference type="Pfam" id="PF00528">
    <property type="entry name" value="BPD_transp_1"/>
    <property type="match status" value="1"/>
</dbReference>
<feature type="transmembrane region" description="Helical" evidence="7">
    <location>
        <begin position="100"/>
        <end position="126"/>
    </location>
</feature>
<feature type="transmembrane region" description="Helical" evidence="7">
    <location>
        <begin position="147"/>
        <end position="167"/>
    </location>
</feature>
<dbReference type="RefSeq" id="WP_116670369.1">
    <property type="nucleotide sequence ID" value="NZ_CASEFK010000019.1"/>
</dbReference>
<proteinExistence type="inferred from homology"/>
<comment type="similarity">
    <text evidence="7">Belongs to the binding-protein-dependent transport system permease family.</text>
</comment>
<keyword evidence="10" id="KW-1185">Reference proteome</keyword>
<dbReference type="Proteomes" id="UP000245577">
    <property type="component" value="Unassembled WGS sequence"/>
</dbReference>
<evidence type="ECO:0000256" key="6">
    <source>
        <dbReference type="ARBA" id="ARBA00023136"/>
    </source>
</evidence>
<feature type="domain" description="ABC transmembrane type-1" evidence="8">
    <location>
        <begin position="100"/>
        <end position="314"/>
    </location>
</feature>
<evidence type="ECO:0000259" key="8">
    <source>
        <dbReference type="PROSITE" id="PS50928"/>
    </source>
</evidence>
<evidence type="ECO:0000256" key="2">
    <source>
        <dbReference type="ARBA" id="ARBA00022448"/>
    </source>
</evidence>
<dbReference type="EMBL" id="MZGU01000007">
    <property type="protein sequence ID" value="PWB84826.1"/>
    <property type="molecule type" value="Genomic_DNA"/>
</dbReference>
<feature type="transmembrane region" description="Helical" evidence="7">
    <location>
        <begin position="12"/>
        <end position="31"/>
    </location>
</feature>
<feature type="transmembrane region" description="Helical" evidence="7">
    <location>
        <begin position="187"/>
        <end position="209"/>
    </location>
</feature>
<dbReference type="Gene3D" id="1.10.3720.10">
    <property type="entry name" value="MetI-like"/>
    <property type="match status" value="1"/>
</dbReference>
<feature type="transmembrane region" description="Helical" evidence="7">
    <location>
        <begin position="245"/>
        <end position="271"/>
    </location>
</feature>
<dbReference type="GO" id="GO:0055085">
    <property type="term" value="P:transmembrane transport"/>
    <property type="evidence" value="ECO:0007669"/>
    <property type="project" value="InterPro"/>
</dbReference>
<dbReference type="PANTHER" id="PTHR43163:SF9">
    <property type="entry name" value="ABC TRANSPORTER PERMEASE PROTEIN"/>
    <property type="match status" value="1"/>
</dbReference>
<organism evidence="9 10">
    <name type="scientific">Methanobrevibacter woesei</name>
    <dbReference type="NCBI Taxonomy" id="190976"/>
    <lineage>
        <taxon>Archaea</taxon>
        <taxon>Methanobacteriati</taxon>
        <taxon>Methanobacteriota</taxon>
        <taxon>Methanomada group</taxon>
        <taxon>Methanobacteria</taxon>
        <taxon>Methanobacteriales</taxon>
        <taxon>Methanobacteriaceae</taxon>
        <taxon>Methanobrevibacter</taxon>
    </lineage>
</organism>
<dbReference type="PANTHER" id="PTHR43163">
    <property type="entry name" value="DIPEPTIDE TRANSPORT SYSTEM PERMEASE PROTEIN DPPB-RELATED"/>
    <property type="match status" value="1"/>
</dbReference>
<evidence type="ECO:0000256" key="5">
    <source>
        <dbReference type="ARBA" id="ARBA00022989"/>
    </source>
</evidence>
<keyword evidence="4 7" id="KW-0812">Transmembrane</keyword>
<dbReference type="PROSITE" id="PS50928">
    <property type="entry name" value="ABC_TM1"/>
    <property type="match status" value="1"/>
</dbReference>
<gene>
    <name evidence="9" type="primary">gsiC</name>
    <name evidence="9" type="ORF">MBBWO_15920</name>
</gene>
<comment type="caution">
    <text evidence="9">The sequence shown here is derived from an EMBL/GenBank/DDBJ whole genome shotgun (WGS) entry which is preliminary data.</text>
</comment>
<evidence type="ECO:0000313" key="10">
    <source>
        <dbReference type="Proteomes" id="UP000245577"/>
    </source>
</evidence>
<reference evidence="9 10" key="1">
    <citation type="submission" date="2017-03" db="EMBL/GenBank/DDBJ databases">
        <title>Genome sequence of Methanobrevibacter wosei.</title>
        <authorList>
            <person name="Poehlein A."/>
            <person name="Seedorf H."/>
            <person name="Daniel R."/>
        </authorList>
    </citation>
    <scope>NUCLEOTIDE SEQUENCE [LARGE SCALE GENOMIC DNA]</scope>
    <source>
        <strain evidence="9 10">DSM 11979</strain>
    </source>
</reference>
<protein>
    <submittedName>
        <fullName evidence="9">Glutathione transport system permease protein GsiC</fullName>
    </submittedName>
</protein>
<dbReference type="SUPFAM" id="SSF161098">
    <property type="entry name" value="MetI-like"/>
    <property type="match status" value="1"/>
</dbReference>
<evidence type="ECO:0000256" key="1">
    <source>
        <dbReference type="ARBA" id="ARBA00004651"/>
    </source>
</evidence>
<feature type="transmembrane region" description="Helical" evidence="7">
    <location>
        <begin position="291"/>
        <end position="317"/>
    </location>
</feature>
<dbReference type="OrthoDB" id="44105at2157"/>
<keyword evidence="6 7" id="KW-0472">Membrane</keyword>
<dbReference type="AlphaFoldDB" id="A0A2U1S5H4"/>
<keyword evidence="2 7" id="KW-0813">Transport</keyword>
<dbReference type="InterPro" id="IPR000515">
    <property type="entry name" value="MetI-like"/>
</dbReference>
<evidence type="ECO:0000256" key="4">
    <source>
        <dbReference type="ARBA" id="ARBA00022692"/>
    </source>
</evidence>
<sequence>MNKKIINFAKYKIIRFIILMVAVAIFSFILLDLSPIDPVNAYLNNAPVSAAQRAMLESYWGVGVPLTDKIFHWLLNLLQGDLGTSLIYRMPVVEVIVQKASASIVLMFISWVASGIIGFGLGVLAGKNKDTWIDKAVKTYCYILQSAPSFWIGLVLLMVFAIWLGWFPVGYSVPIGVSSSDATILEWASRLVLPALTLSMVGVASIALYTRNELINVLSTDYALFAKSRGEKDWTLIKRHGIRNILLPAITLQFLSFNELFGGAVLVEQVFNYPGIGQTAVDAGLQSDVPLLLGIVLFSAVFVFVGNLIADILYYFIDPRIKENEVIE</sequence>
<comment type="subcellular location">
    <subcellularLocation>
        <location evidence="1 7">Cell membrane</location>
        <topology evidence="1 7">Multi-pass membrane protein</topology>
    </subcellularLocation>
</comment>
<evidence type="ECO:0000256" key="3">
    <source>
        <dbReference type="ARBA" id="ARBA00022475"/>
    </source>
</evidence>
<keyword evidence="5 7" id="KW-1133">Transmembrane helix</keyword>
<accession>A0A2U1S5H4</accession>
<name>A0A2U1S5H4_9EURY</name>
<evidence type="ECO:0000313" key="9">
    <source>
        <dbReference type="EMBL" id="PWB84826.1"/>
    </source>
</evidence>
<dbReference type="InterPro" id="IPR035906">
    <property type="entry name" value="MetI-like_sf"/>
</dbReference>
<keyword evidence="3" id="KW-1003">Cell membrane</keyword>
<evidence type="ECO:0000256" key="7">
    <source>
        <dbReference type="RuleBase" id="RU363032"/>
    </source>
</evidence>
<dbReference type="GO" id="GO:0005886">
    <property type="term" value="C:plasma membrane"/>
    <property type="evidence" value="ECO:0007669"/>
    <property type="project" value="UniProtKB-SubCell"/>
</dbReference>